<name>Q2SHW4_HAHCH</name>
<accession>Q2SHW4</accession>
<dbReference type="FunFam" id="3.40.630.30:FF:000005">
    <property type="entry name" value="Ribosomal protein alanine acetyltransferase"/>
    <property type="match status" value="1"/>
</dbReference>
<evidence type="ECO:0000313" key="8">
    <source>
        <dbReference type="EMBL" id="ABC29760.1"/>
    </source>
</evidence>
<dbReference type="EMBL" id="CP000155">
    <property type="protein sequence ID" value="ABC29760.1"/>
    <property type="molecule type" value="Genomic_DNA"/>
</dbReference>
<keyword evidence="9" id="KW-1185">Reference proteome</keyword>
<evidence type="ECO:0000256" key="4">
    <source>
        <dbReference type="ARBA" id="ARBA00039124"/>
    </source>
</evidence>
<evidence type="ECO:0000256" key="1">
    <source>
        <dbReference type="ARBA" id="ARBA00022679"/>
    </source>
</evidence>
<dbReference type="HOGENOM" id="CLU_013985_40_1_6"/>
<gene>
    <name evidence="8" type="ordered locus">HCH_02991</name>
</gene>
<dbReference type="GO" id="GO:0005840">
    <property type="term" value="C:ribosome"/>
    <property type="evidence" value="ECO:0007669"/>
    <property type="project" value="UniProtKB-KW"/>
</dbReference>
<dbReference type="PANTHER" id="PTHR43792">
    <property type="entry name" value="GNAT FAMILY, PUTATIVE (AFU_ORTHOLOGUE AFUA_3G00765)-RELATED-RELATED"/>
    <property type="match status" value="1"/>
</dbReference>
<dbReference type="OrthoDB" id="9801669at2"/>
<dbReference type="Pfam" id="PF13302">
    <property type="entry name" value="Acetyltransf_3"/>
    <property type="match status" value="1"/>
</dbReference>
<dbReference type="PROSITE" id="PS51186">
    <property type="entry name" value="GNAT"/>
    <property type="match status" value="1"/>
</dbReference>
<keyword evidence="2" id="KW-0012">Acyltransferase</keyword>
<protein>
    <recommendedName>
        <fullName evidence="6">[Ribosomal protein uS5]-alanine N-acetyltransferase</fullName>
        <ecNumber evidence="4">2.3.1.267</ecNumber>
    </recommendedName>
</protein>
<dbReference type="GO" id="GO:0005737">
    <property type="term" value="C:cytoplasm"/>
    <property type="evidence" value="ECO:0007669"/>
    <property type="project" value="TreeGrafter"/>
</dbReference>
<organism evidence="8 9">
    <name type="scientific">Hahella chejuensis (strain KCTC 2396)</name>
    <dbReference type="NCBI Taxonomy" id="349521"/>
    <lineage>
        <taxon>Bacteria</taxon>
        <taxon>Pseudomonadati</taxon>
        <taxon>Pseudomonadota</taxon>
        <taxon>Gammaproteobacteria</taxon>
        <taxon>Oceanospirillales</taxon>
        <taxon>Hahellaceae</taxon>
        <taxon>Hahella</taxon>
    </lineage>
</organism>
<evidence type="ECO:0000256" key="5">
    <source>
        <dbReference type="ARBA" id="ARBA00048922"/>
    </source>
</evidence>
<dbReference type="KEGG" id="hch:HCH_02991"/>
<dbReference type="PANTHER" id="PTHR43792:SF8">
    <property type="entry name" value="[RIBOSOMAL PROTEIN US5]-ALANINE N-ACETYLTRANSFERASE"/>
    <property type="match status" value="1"/>
</dbReference>
<evidence type="ECO:0000256" key="6">
    <source>
        <dbReference type="ARBA" id="ARBA00074015"/>
    </source>
</evidence>
<dbReference type="GO" id="GO:0008999">
    <property type="term" value="F:protein-N-terminal-alanine acetyltransferase activity"/>
    <property type="evidence" value="ECO:0007669"/>
    <property type="project" value="UniProtKB-EC"/>
</dbReference>
<keyword evidence="1 8" id="KW-0808">Transferase</keyword>
<dbReference type="InterPro" id="IPR000182">
    <property type="entry name" value="GNAT_dom"/>
</dbReference>
<keyword evidence="8" id="KW-0689">Ribosomal protein</keyword>
<dbReference type="EC" id="2.3.1.267" evidence="4"/>
<dbReference type="RefSeq" id="WP_011396829.1">
    <property type="nucleotide sequence ID" value="NC_007645.1"/>
</dbReference>
<feature type="domain" description="N-acetyltransferase" evidence="7">
    <location>
        <begin position="40"/>
        <end position="188"/>
    </location>
</feature>
<dbReference type="SUPFAM" id="SSF55729">
    <property type="entry name" value="Acyl-CoA N-acyltransferases (Nat)"/>
    <property type="match status" value="1"/>
</dbReference>
<dbReference type="STRING" id="349521.HCH_02991"/>
<dbReference type="Proteomes" id="UP000000238">
    <property type="component" value="Chromosome"/>
</dbReference>
<dbReference type="InterPro" id="IPR016181">
    <property type="entry name" value="Acyl_CoA_acyltransferase"/>
</dbReference>
<keyword evidence="8" id="KW-0687">Ribonucleoprotein</keyword>
<evidence type="ECO:0000259" key="7">
    <source>
        <dbReference type="PROSITE" id="PS51186"/>
    </source>
</evidence>
<evidence type="ECO:0000313" key="9">
    <source>
        <dbReference type="Proteomes" id="UP000000238"/>
    </source>
</evidence>
<reference evidence="8 9" key="1">
    <citation type="journal article" date="2005" name="Nucleic Acids Res.">
        <title>Genomic blueprint of Hahella chejuensis, a marine microbe producing an algicidal agent.</title>
        <authorList>
            <person name="Jeong H."/>
            <person name="Yim J.H."/>
            <person name="Lee C."/>
            <person name="Choi S.-H."/>
            <person name="Park Y.K."/>
            <person name="Yoon S.H."/>
            <person name="Hur C.-G."/>
            <person name="Kang H.-Y."/>
            <person name="Kim D."/>
            <person name="Lee H.H."/>
            <person name="Park K.H."/>
            <person name="Park S.-H."/>
            <person name="Park H.-S."/>
            <person name="Lee H.K."/>
            <person name="Oh T.K."/>
            <person name="Kim J.F."/>
        </authorList>
    </citation>
    <scope>NUCLEOTIDE SEQUENCE [LARGE SCALE GENOMIC DNA]</scope>
    <source>
        <strain evidence="8 9">KCTC 2396</strain>
    </source>
</reference>
<evidence type="ECO:0000256" key="2">
    <source>
        <dbReference type="ARBA" id="ARBA00023315"/>
    </source>
</evidence>
<evidence type="ECO:0000256" key="3">
    <source>
        <dbReference type="ARBA" id="ARBA00038502"/>
    </source>
</evidence>
<dbReference type="InterPro" id="IPR051531">
    <property type="entry name" value="N-acetyltransferase"/>
</dbReference>
<comment type="catalytic activity">
    <reaction evidence="5">
        <text>N-terminal L-alanyl-[ribosomal protein uS5] + acetyl-CoA = N-terminal N(alpha)-acetyl-L-alanyl-[ribosomal protein uS5] + CoA + H(+)</text>
        <dbReference type="Rhea" id="RHEA:43752"/>
        <dbReference type="Rhea" id="RHEA-COMP:10672"/>
        <dbReference type="Rhea" id="RHEA-COMP:10673"/>
        <dbReference type="ChEBI" id="CHEBI:15378"/>
        <dbReference type="ChEBI" id="CHEBI:57287"/>
        <dbReference type="ChEBI" id="CHEBI:57288"/>
        <dbReference type="ChEBI" id="CHEBI:64718"/>
        <dbReference type="ChEBI" id="CHEBI:83683"/>
        <dbReference type="EC" id="2.3.1.267"/>
    </reaction>
</comment>
<comment type="similarity">
    <text evidence="3">Belongs to the acetyltransferase family. RimJ subfamily.</text>
</comment>
<dbReference type="NCBIfam" id="NF008072">
    <property type="entry name" value="PRK10809.1"/>
    <property type="match status" value="1"/>
</dbReference>
<sequence length="191" mass="21684">MLPELQLFPSAGLLTERLSLRLASPIYAQNVLDYYTSNKAHLTPWEPARDDDFYTFSGQLRRLTDMAQVMEQGYAVNLLMFRQQSDDVIGICNFSNIVRGAFQACHLGFAIAGQEQGKGLMQEALTAGIYFMFHHYGLHRIMANYRPENHRSGKLLESLGFEVEGKARSYLKINGEWTDHVLTSLINEAMT</sequence>
<dbReference type="Gene3D" id="3.40.630.30">
    <property type="match status" value="1"/>
</dbReference>
<dbReference type="AlphaFoldDB" id="Q2SHW4"/>
<proteinExistence type="inferred from homology"/>
<dbReference type="eggNOG" id="COG1670">
    <property type="taxonomic scope" value="Bacteria"/>
</dbReference>